<gene>
    <name evidence="1" type="ORF">BU16DRAFT_355698</name>
</gene>
<dbReference type="AlphaFoldDB" id="A0A6A6QXV5"/>
<evidence type="ECO:0000313" key="2">
    <source>
        <dbReference type="Proteomes" id="UP000799750"/>
    </source>
</evidence>
<reference evidence="1" key="1">
    <citation type="journal article" date="2020" name="Stud. Mycol.">
        <title>101 Dothideomycetes genomes: a test case for predicting lifestyles and emergence of pathogens.</title>
        <authorList>
            <person name="Haridas S."/>
            <person name="Albert R."/>
            <person name="Binder M."/>
            <person name="Bloem J."/>
            <person name="Labutti K."/>
            <person name="Salamov A."/>
            <person name="Andreopoulos B."/>
            <person name="Baker S."/>
            <person name="Barry K."/>
            <person name="Bills G."/>
            <person name="Bluhm B."/>
            <person name="Cannon C."/>
            <person name="Castanera R."/>
            <person name="Culley D."/>
            <person name="Daum C."/>
            <person name="Ezra D."/>
            <person name="Gonzalez J."/>
            <person name="Henrissat B."/>
            <person name="Kuo A."/>
            <person name="Liang C."/>
            <person name="Lipzen A."/>
            <person name="Lutzoni F."/>
            <person name="Magnuson J."/>
            <person name="Mondo S."/>
            <person name="Nolan M."/>
            <person name="Ohm R."/>
            <person name="Pangilinan J."/>
            <person name="Park H.-J."/>
            <person name="Ramirez L."/>
            <person name="Alfaro M."/>
            <person name="Sun H."/>
            <person name="Tritt A."/>
            <person name="Yoshinaga Y."/>
            <person name="Zwiers L.-H."/>
            <person name="Turgeon B."/>
            <person name="Goodwin S."/>
            <person name="Spatafora J."/>
            <person name="Crous P."/>
            <person name="Grigoriev I."/>
        </authorList>
    </citation>
    <scope>NUCLEOTIDE SEQUENCE</scope>
    <source>
        <strain evidence="1">CBS 269.34</strain>
    </source>
</reference>
<protein>
    <submittedName>
        <fullName evidence="1">Uncharacterized protein</fullName>
    </submittedName>
</protein>
<organism evidence="1 2">
    <name type="scientific">Lophium mytilinum</name>
    <dbReference type="NCBI Taxonomy" id="390894"/>
    <lineage>
        <taxon>Eukaryota</taxon>
        <taxon>Fungi</taxon>
        <taxon>Dikarya</taxon>
        <taxon>Ascomycota</taxon>
        <taxon>Pezizomycotina</taxon>
        <taxon>Dothideomycetes</taxon>
        <taxon>Pleosporomycetidae</taxon>
        <taxon>Mytilinidiales</taxon>
        <taxon>Mytilinidiaceae</taxon>
        <taxon>Lophium</taxon>
    </lineage>
</organism>
<sequence length="338" mass="38716">MLRSHVSCHVCGITDHLSQCENCKLVYYCGSYHRMQDEVDGGHVRLCFRIKNAQYLIDLASGKKRLTIGRLKLVVPALVEIGSFAAVEIAVDLSLDFLRSHSSVNEFTRALLPFQFLRSGRDQECYDFITWTLDRDPDVRLDYSRAVEHKGSNVFESIDIFDWTPDESYQHIRPPRISELICVILIKIKVLLDLEALQNSQIIAAKVPQELLDCIRGYLVNSNLVAKNKAVMDKTDLAGLMEDTRSQIIHLHDLIREENWYFWPAFFHPDTALAAKLDQNKLFVWGSPNNMQWVLQRCYKLWKATPGAITLMHDIIIGHIDFLASAFAFEEGVEEGVM</sequence>
<dbReference type="SUPFAM" id="SSF144232">
    <property type="entry name" value="HIT/MYND zinc finger-like"/>
    <property type="match status" value="1"/>
</dbReference>
<name>A0A6A6QXV5_9PEZI</name>
<dbReference type="EMBL" id="MU004187">
    <property type="protein sequence ID" value="KAF2497285.1"/>
    <property type="molecule type" value="Genomic_DNA"/>
</dbReference>
<proteinExistence type="predicted"/>
<evidence type="ECO:0000313" key="1">
    <source>
        <dbReference type="EMBL" id="KAF2497285.1"/>
    </source>
</evidence>
<keyword evidence="2" id="KW-1185">Reference proteome</keyword>
<dbReference type="OrthoDB" id="5952526at2759"/>
<accession>A0A6A6QXV5</accession>
<dbReference type="Proteomes" id="UP000799750">
    <property type="component" value="Unassembled WGS sequence"/>
</dbReference>